<evidence type="ECO:0000313" key="3">
    <source>
        <dbReference type="Proteomes" id="UP001476807"/>
    </source>
</evidence>
<evidence type="ECO:0000256" key="1">
    <source>
        <dbReference type="SAM" id="SignalP"/>
    </source>
</evidence>
<organism evidence="2 3">
    <name type="scientific">Pontibacter populi</name>
    <dbReference type="NCBI Taxonomy" id="890055"/>
    <lineage>
        <taxon>Bacteria</taxon>
        <taxon>Pseudomonadati</taxon>
        <taxon>Bacteroidota</taxon>
        <taxon>Cytophagia</taxon>
        <taxon>Cytophagales</taxon>
        <taxon>Hymenobacteraceae</taxon>
        <taxon>Pontibacter</taxon>
    </lineage>
</organism>
<reference evidence="2 3" key="1">
    <citation type="submission" date="2024-06" db="EMBL/GenBank/DDBJ databases">
        <title>Pontibacter populi HYL7-15.</title>
        <authorList>
            <person name="Kim M.K."/>
        </authorList>
    </citation>
    <scope>NUCLEOTIDE SEQUENCE [LARGE SCALE GENOMIC DNA]</scope>
    <source>
        <strain evidence="2 3">HYL7-15</strain>
    </source>
</reference>
<dbReference type="RefSeq" id="WP_350411515.1">
    <property type="nucleotide sequence ID" value="NZ_JBEOKT010000004.1"/>
</dbReference>
<evidence type="ECO:0000313" key="2">
    <source>
        <dbReference type="EMBL" id="MER2997131.1"/>
    </source>
</evidence>
<evidence type="ECO:0008006" key="4">
    <source>
        <dbReference type="Google" id="ProtNLM"/>
    </source>
</evidence>
<comment type="caution">
    <text evidence="2">The sequence shown here is derived from an EMBL/GenBank/DDBJ whole genome shotgun (WGS) entry which is preliminary data.</text>
</comment>
<proteinExistence type="predicted"/>
<keyword evidence="3" id="KW-1185">Reference proteome</keyword>
<gene>
    <name evidence="2" type="ORF">ABS362_06205</name>
</gene>
<dbReference type="SUPFAM" id="SSF56925">
    <property type="entry name" value="OMPA-like"/>
    <property type="match status" value="1"/>
</dbReference>
<sequence length="350" mass="40381">MRNNLLLLALLTLFTTTAFGQIQSAQGKLILTNGQELNGAITHFYDQPTEIILLTPDNTKRTLPPAEVAEIQLTDSRRFLLRDLNSERLVFQLLIGSEKMNLLKRETPSPLFYIAKDEQLHKLENNEESLLVNGKRYKKEDNRYIGIINVLMHDRLDLSEKIHKTKLREQDLTALVLAYTSGNVTYHYQPDAKLERKPYWVAYAQYSNHYRKEITTRLSYGYQAGAQYYFSSAGRNSLRFGLGYSNFTFEEANSKSYMLTIGYQYDFVKTSKMNAYLMATFLGFGYSKYHNLERNETQEASGAAIRIAPGIGFEYRSTEKLSMYAEVNELLVIDSLPKNYSLGIKYAFRR</sequence>
<dbReference type="Gene3D" id="2.40.160.20">
    <property type="match status" value="1"/>
</dbReference>
<keyword evidence="1" id="KW-0732">Signal</keyword>
<name>A0ABV1RRY3_9BACT</name>
<accession>A0ABV1RRY3</accession>
<dbReference type="InterPro" id="IPR011250">
    <property type="entry name" value="OMP/PagP_B-barrel"/>
</dbReference>
<dbReference type="EMBL" id="JBEOKT010000004">
    <property type="protein sequence ID" value="MER2997131.1"/>
    <property type="molecule type" value="Genomic_DNA"/>
</dbReference>
<dbReference type="Proteomes" id="UP001476807">
    <property type="component" value="Unassembled WGS sequence"/>
</dbReference>
<protein>
    <recommendedName>
        <fullName evidence="4">Outer membrane protein beta-barrel domain-containing protein</fullName>
    </recommendedName>
</protein>
<feature type="signal peptide" evidence="1">
    <location>
        <begin position="1"/>
        <end position="20"/>
    </location>
</feature>
<feature type="chain" id="PRO_5045964152" description="Outer membrane protein beta-barrel domain-containing protein" evidence="1">
    <location>
        <begin position="21"/>
        <end position="350"/>
    </location>
</feature>